<keyword evidence="2" id="KW-1185">Reference proteome</keyword>
<gene>
    <name evidence="1" type="ORF">KP509_31G023400</name>
</gene>
<dbReference type="EMBL" id="CM035436">
    <property type="protein sequence ID" value="KAH7288353.1"/>
    <property type="molecule type" value="Genomic_DNA"/>
</dbReference>
<dbReference type="Proteomes" id="UP000825935">
    <property type="component" value="Chromosome 31"/>
</dbReference>
<evidence type="ECO:0000313" key="2">
    <source>
        <dbReference type="Proteomes" id="UP000825935"/>
    </source>
</evidence>
<evidence type="ECO:0000313" key="1">
    <source>
        <dbReference type="EMBL" id="KAH7288353.1"/>
    </source>
</evidence>
<sequence>MKDMASLGGFSLLIYFELRMCSYNSEKVVVHSRHGGTHFLSRWSISCSGLRHSAVPYGTWCAARVELWLPNSLPLFAIGLPQVEHGTPLVSWFPISVLQKECGIANLCASYCVGVSSV</sequence>
<comment type="caution">
    <text evidence="1">The sequence shown here is derived from an EMBL/GenBank/DDBJ whole genome shotgun (WGS) entry which is preliminary data.</text>
</comment>
<accession>A0A8T2QYE4</accession>
<protein>
    <submittedName>
        <fullName evidence="1">Uncharacterized protein</fullName>
    </submittedName>
</protein>
<name>A0A8T2QYE4_CERRI</name>
<dbReference type="AlphaFoldDB" id="A0A8T2QYE4"/>
<proteinExistence type="predicted"/>
<organism evidence="1 2">
    <name type="scientific">Ceratopteris richardii</name>
    <name type="common">Triangle waterfern</name>
    <dbReference type="NCBI Taxonomy" id="49495"/>
    <lineage>
        <taxon>Eukaryota</taxon>
        <taxon>Viridiplantae</taxon>
        <taxon>Streptophyta</taxon>
        <taxon>Embryophyta</taxon>
        <taxon>Tracheophyta</taxon>
        <taxon>Polypodiopsida</taxon>
        <taxon>Polypodiidae</taxon>
        <taxon>Polypodiales</taxon>
        <taxon>Pteridineae</taxon>
        <taxon>Pteridaceae</taxon>
        <taxon>Parkerioideae</taxon>
        <taxon>Ceratopteris</taxon>
    </lineage>
</organism>
<reference evidence="1" key="1">
    <citation type="submission" date="2021-08" db="EMBL/GenBank/DDBJ databases">
        <title>WGS assembly of Ceratopteris richardii.</title>
        <authorList>
            <person name="Marchant D.B."/>
            <person name="Chen G."/>
            <person name="Jenkins J."/>
            <person name="Shu S."/>
            <person name="Leebens-Mack J."/>
            <person name="Grimwood J."/>
            <person name="Schmutz J."/>
            <person name="Soltis P."/>
            <person name="Soltis D."/>
            <person name="Chen Z.-H."/>
        </authorList>
    </citation>
    <scope>NUCLEOTIDE SEQUENCE</scope>
    <source>
        <strain evidence="1">Whitten #5841</strain>
        <tissue evidence="1">Leaf</tissue>
    </source>
</reference>